<name>A0A8E2DRP2_9APHY</name>
<comment type="similarity">
    <text evidence="3">Belongs to the cytochrome P450 family.</text>
</comment>
<evidence type="ECO:0000313" key="14">
    <source>
        <dbReference type="EMBL" id="OCH94560.1"/>
    </source>
</evidence>
<keyword evidence="10" id="KW-0503">Monooxygenase</keyword>
<evidence type="ECO:0000313" key="15">
    <source>
        <dbReference type="Proteomes" id="UP000250043"/>
    </source>
</evidence>
<dbReference type="PANTHER" id="PTHR46300">
    <property type="entry name" value="P450, PUTATIVE (EUROFUNG)-RELATED-RELATED"/>
    <property type="match status" value="1"/>
</dbReference>
<keyword evidence="4" id="KW-0349">Heme</keyword>
<evidence type="ECO:0000256" key="2">
    <source>
        <dbReference type="ARBA" id="ARBA00004167"/>
    </source>
</evidence>
<dbReference type="GO" id="GO:0016020">
    <property type="term" value="C:membrane"/>
    <property type="evidence" value="ECO:0007669"/>
    <property type="project" value="UniProtKB-SubCell"/>
</dbReference>
<keyword evidence="6" id="KW-0479">Metal-binding</keyword>
<keyword evidence="7 13" id="KW-1133">Transmembrane helix</keyword>
<comment type="cofactor">
    <cofactor evidence="1">
        <name>heme</name>
        <dbReference type="ChEBI" id="CHEBI:30413"/>
    </cofactor>
</comment>
<sequence length="289" mass="32402">MHTSLSLTSYLGLALGALILYASFTRLFLAKSRLPPPGPPAKPLFGNILDVMPKENWSELIKHRRHGDLAFFHGFGKNMLVVNSLSDIRDLFEKRAETYGARPWFTVACEVFGGGESMSFRACDDGWRAQRKMIHFGLSPMAVKQYATVQEDVAALLAKDFLETPEEFFHHVRQAVSRMILAITYGFDVKTSENGYIQDAEYVIKTLSEACEPGAYLVEFIPFLQHVPTWIPLFRKMNSRRDCVTILTSTSAISRLIRPKPYHPPPSVSTLTVTGPDASTTALRSRGED</sequence>
<evidence type="ECO:0000256" key="10">
    <source>
        <dbReference type="ARBA" id="ARBA00023033"/>
    </source>
</evidence>
<reference evidence="14 15" key="1">
    <citation type="submission" date="2016-07" db="EMBL/GenBank/DDBJ databases">
        <title>Draft genome of the white-rot fungus Obba rivulosa 3A-2.</title>
        <authorList>
            <consortium name="DOE Joint Genome Institute"/>
            <person name="Miettinen O."/>
            <person name="Riley R."/>
            <person name="Acob R."/>
            <person name="Barry K."/>
            <person name="Cullen D."/>
            <person name="De Vries R."/>
            <person name="Hainaut M."/>
            <person name="Hatakka A."/>
            <person name="Henrissat B."/>
            <person name="Hilden K."/>
            <person name="Kuo R."/>
            <person name="Labutti K."/>
            <person name="Lipzen A."/>
            <person name="Makela M.R."/>
            <person name="Sandor L."/>
            <person name="Spatafora J.W."/>
            <person name="Grigoriev I.V."/>
            <person name="Hibbett D.S."/>
        </authorList>
    </citation>
    <scope>NUCLEOTIDE SEQUENCE [LARGE SCALE GENOMIC DNA]</scope>
    <source>
        <strain evidence="14 15">3A-2</strain>
    </source>
</reference>
<organism evidence="14 15">
    <name type="scientific">Obba rivulosa</name>
    <dbReference type="NCBI Taxonomy" id="1052685"/>
    <lineage>
        <taxon>Eukaryota</taxon>
        <taxon>Fungi</taxon>
        <taxon>Dikarya</taxon>
        <taxon>Basidiomycota</taxon>
        <taxon>Agaricomycotina</taxon>
        <taxon>Agaricomycetes</taxon>
        <taxon>Polyporales</taxon>
        <taxon>Gelatoporiaceae</taxon>
        <taxon>Obba</taxon>
    </lineage>
</organism>
<dbReference type="GO" id="GO:0004497">
    <property type="term" value="F:monooxygenase activity"/>
    <property type="evidence" value="ECO:0007669"/>
    <property type="project" value="UniProtKB-KW"/>
</dbReference>
<dbReference type="InterPro" id="IPR001128">
    <property type="entry name" value="Cyt_P450"/>
</dbReference>
<dbReference type="Pfam" id="PF00067">
    <property type="entry name" value="p450"/>
    <property type="match status" value="1"/>
</dbReference>
<evidence type="ECO:0000256" key="5">
    <source>
        <dbReference type="ARBA" id="ARBA00022692"/>
    </source>
</evidence>
<dbReference type="AlphaFoldDB" id="A0A8E2DRP2"/>
<dbReference type="GO" id="GO:0020037">
    <property type="term" value="F:heme binding"/>
    <property type="evidence" value="ECO:0007669"/>
    <property type="project" value="InterPro"/>
</dbReference>
<feature type="region of interest" description="Disordered" evidence="12">
    <location>
        <begin position="261"/>
        <end position="289"/>
    </location>
</feature>
<dbReference type="GO" id="GO:0005506">
    <property type="term" value="F:iron ion binding"/>
    <property type="evidence" value="ECO:0007669"/>
    <property type="project" value="InterPro"/>
</dbReference>
<evidence type="ECO:0000256" key="11">
    <source>
        <dbReference type="ARBA" id="ARBA00023136"/>
    </source>
</evidence>
<keyword evidence="8" id="KW-0560">Oxidoreductase</keyword>
<feature type="transmembrane region" description="Helical" evidence="13">
    <location>
        <begin position="6"/>
        <end position="24"/>
    </location>
</feature>
<evidence type="ECO:0000256" key="12">
    <source>
        <dbReference type="SAM" id="MobiDB-lite"/>
    </source>
</evidence>
<comment type="subcellular location">
    <subcellularLocation>
        <location evidence="2">Membrane</location>
        <topology evidence="2">Single-pass membrane protein</topology>
    </subcellularLocation>
</comment>
<dbReference type="InterPro" id="IPR036396">
    <property type="entry name" value="Cyt_P450_sf"/>
</dbReference>
<dbReference type="EMBL" id="KV722343">
    <property type="protein sequence ID" value="OCH94560.1"/>
    <property type="molecule type" value="Genomic_DNA"/>
</dbReference>
<dbReference type="SUPFAM" id="SSF48264">
    <property type="entry name" value="Cytochrome P450"/>
    <property type="match status" value="1"/>
</dbReference>
<dbReference type="Gene3D" id="1.10.630.10">
    <property type="entry name" value="Cytochrome P450"/>
    <property type="match status" value="1"/>
</dbReference>
<evidence type="ECO:0000256" key="3">
    <source>
        <dbReference type="ARBA" id="ARBA00010617"/>
    </source>
</evidence>
<keyword evidence="15" id="KW-1185">Reference proteome</keyword>
<keyword evidence="5 13" id="KW-0812">Transmembrane</keyword>
<evidence type="ECO:0000256" key="9">
    <source>
        <dbReference type="ARBA" id="ARBA00023004"/>
    </source>
</evidence>
<evidence type="ECO:0000256" key="1">
    <source>
        <dbReference type="ARBA" id="ARBA00001971"/>
    </source>
</evidence>
<evidence type="ECO:0000256" key="13">
    <source>
        <dbReference type="SAM" id="Phobius"/>
    </source>
</evidence>
<protein>
    <submittedName>
        <fullName evidence="14">Cytochrome P450</fullName>
    </submittedName>
</protein>
<evidence type="ECO:0000256" key="6">
    <source>
        <dbReference type="ARBA" id="ARBA00022723"/>
    </source>
</evidence>
<evidence type="ECO:0000256" key="4">
    <source>
        <dbReference type="ARBA" id="ARBA00022617"/>
    </source>
</evidence>
<dbReference type="Proteomes" id="UP000250043">
    <property type="component" value="Unassembled WGS sequence"/>
</dbReference>
<accession>A0A8E2DRP2</accession>
<gene>
    <name evidence="14" type="ORF">OBBRIDRAFT_126125</name>
</gene>
<dbReference type="OrthoDB" id="1055148at2759"/>
<proteinExistence type="inferred from homology"/>
<dbReference type="GO" id="GO:0016705">
    <property type="term" value="F:oxidoreductase activity, acting on paired donors, with incorporation or reduction of molecular oxygen"/>
    <property type="evidence" value="ECO:0007669"/>
    <property type="project" value="InterPro"/>
</dbReference>
<keyword evidence="9" id="KW-0408">Iron</keyword>
<keyword evidence="11 13" id="KW-0472">Membrane</keyword>
<dbReference type="InterPro" id="IPR050364">
    <property type="entry name" value="Cytochrome_P450_fung"/>
</dbReference>
<evidence type="ECO:0000256" key="7">
    <source>
        <dbReference type="ARBA" id="ARBA00022989"/>
    </source>
</evidence>
<evidence type="ECO:0000256" key="8">
    <source>
        <dbReference type="ARBA" id="ARBA00023002"/>
    </source>
</evidence>
<dbReference type="PANTHER" id="PTHR46300:SF7">
    <property type="entry name" value="P450, PUTATIVE (EUROFUNG)-RELATED"/>
    <property type="match status" value="1"/>
</dbReference>
<feature type="compositionally biased region" description="Polar residues" evidence="12">
    <location>
        <begin position="268"/>
        <end position="283"/>
    </location>
</feature>